<dbReference type="GO" id="GO:0003989">
    <property type="term" value="F:acetyl-CoA carboxylase activity"/>
    <property type="evidence" value="ECO:0007669"/>
    <property type="project" value="InterPro"/>
</dbReference>
<organism evidence="2 3">
    <name type="scientific">Kitasatospora cineracea</name>
    <dbReference type="NCBI Taxonomy" id="88074"/>
    <lineage>
        <taxon>Bacteria</taxon>
        <taxon>Bacillati</taxon>
        <taxon>Actinomycetota</taxon>
        <taxon>Actinomycetes</taxon>
        <taxon>Kitasatosporales</taxon>
        <taxon>Streptomycetaceae</taxon>
        <taxon>Kitasatospora</taxon>
    </lineage>
</organism>
<dbReference type="GO" id="GO:0004658">
    <property type="term" value="F:propionyl-CoA carboxylase activity"/>
    <property type="evidence" value="ECO:0007669"/>
    <property type="project" value="InterPro"/>
</dbReference>
<dbReference type="Proteomes" id="UP000266906">
    <property type="component" value="Unassembled WGS sequence"/>
</dbReference>
<sequence length="68" mass="7385">MGGSETGMLALRVERGRASDEELAVVMAVLWSAVAGRSAPSDGAETPNVPLWRPERPVVAHRPPHNWR</sequence>
<gene>
    <name evidence="2" type="ORF">EDD38_7605</name>
    <name evidence="1" type="ORF">EDD39_7584</name>
</gene>
<comment type="caution">
    <text evidence="2">The sequence shown here is derived from an EMBL/GenBank/DDBJ whole genome shotgun (WGS) entry which is preliminary data.</text>
</comment>
<name>A0A3N4R0X2_9ACTN</name>
<dbReference type="EMBL" id="RKQG01000005">
    <property type="protein sequence ID" value="RPE26968.1"/>
    <property type="molecule type" value="Genomic_DNA"/>
</dbReference>
<accession>A0A3N4R0X2</accession>
<evidence type="ECO:0000313" key="4">
    <source>
        <dbReference type="Proteomes" id="UP000267408"/>
    </source>
</evidence>
<accession>A0A8G1U941</accession>
<dbReference type="RefSeq" id="WP_107067300.1">
    <property type="nucleotide sequence ID" value="NZ_JBEXVB010000058.1"/>
</dbReference>
<protein>
    <submittedName>
        <fullName evidence="2">Acyl-CoA carboxylase epsilon subunit-like protein</fullName>
    </submittedName>
</protein>
<dbReference type="AlphaFoldDB" id="A0A3N4R0X2"/>
<evidence type="ECO:0000313" key="2">
    <source>
        <dbReference type="EMBL" id="RPE26968.1"/>
    </source>
</evidence>
<reference evidence="3 4" key="1">
    <citation type="submission" date="2018-11" db="EMBL/GenBank/DDBJ databases">
        <title>Sequencing the genomes of 1000 actinobacteria strains.</title>
        <authorList>
            <person name="Klenk H.-P."/>
        </authorList>
    </citation>
    <scope>NUCLEOTIDE SEQUENCE [LARGE SCALE GENOMIC DNA]</scope>
    <source>
        <strain evidence="1 4">DSM 44780</strain>
        <strain evidence="2 3">DSM 44781</strain>
    </source>
</reference>
<dbReference type="InterPro" id="IPR032716">
    <property type="entry name" value="ACC_epsilon"/>
</dbReference>
<dbReference type="OrthoDB" id="4251024at2"/>
<proteinExistence type="predicted"/>
<keyword evidence="3" id="KW-1185">Reference proteome</keyword>
<dbReference type="Pfam" id="PF13822">
    <property type="entry name" value="ACC_epsilon"/>
    <property type="match status" value="1"/>
</dbReference>
<dbReference type="EMBL" id="RJVJ01000004">
    <property type="protein sequence ID" value="ROR34023.1"/>
    <property type="molecule type" value="Genomic_DNA"/>
</dbReference>
<evidence type="ECO:0000313" key="1">
    <source>
        <dbReference type="EMBL" id="ROR34023.1"/>
    </source>
</evidence>
<evidence type="ECO:0000313" key="3">
    <source>
        <dbReference type="Proteomes" id="UP000266906"/>
    </source>
</evidence>
<dbReference type="Proteomes" id="UP000267408">
    <property type="component" value="Unassembled WGS sequence"/>
</dbReference>